<evidence type="ECO:0000313" key="2">
    <source>
        <dbReference type="Proteomes" id="UP000562352"/>
    </source>
</evidence>
<gene>
    <name evidence="1" type="ORF">FHS22_006983</name>
</gene>
<dbReference type="EMBL" id="JACHJJ010000036">
    <property type="protein sequence ID" value="MBB5967670.1"/>
    <property type="molecule type" value="Genomic_DNA"/>
</dbReference>
<name>A0A841DC97_PLAVE</name>
<reference evidence="1 2" key="1">
    <citation type="submission" date="2020-08" db="EMBL/GenBank/DDBJ databases">
        <title>Genomic Encyclopedia of Type Strains, Phase III (KMG-III): the genomes of soil and plant-associated and newly described type strains.</title>
        <authorList>
            <person name="Whitman W."/>
        </authorList>
    </citation>
    <scope>NUCLEOTIDE SEQUENCE [LARGE SCALE GENOMIC DNA]</scope>
    <source>
        <strain evidence="1 2">CECT 3303</strain>
    </source>
</reference>
<keyword evidence="2" id="KW-1185">Reference proteome</keyword>
<organism evidence="1 2">
    <name type="scientific">Planomonospora venezuelensis</name>
    <dbReference type="NCBI Taxonomy" id="1999"/>
    <lineage>
        <taxon>Bacteria</taxon>
        <taxon>Bacillati</taxon>
        <taxon>Actinomycetota</taxon>
        <taxon>Actinomycetes</taxon>
        <taxon>Streptosporangiales</taxon>
        <taxon>Streptosporangiaceae</taxon>
        <taxon>Planomonospora</taxon>
    </lineage>
</organism>
<comment type="caution">
    <text evidence="1">The sequence shown here is derived from an EMBL/GenBank/DDBJ whole genome shotgun (WGS) entry which is preliminary data.</text>
</comment>
<dbReference type="AlphaFoldDB" id="A0A841DC97"/>
<protein>
    <submittedName>
        <fullName evidence="1">Uncharacterized protein</fullName>
    </submittedName>
</protein>
<dbReference type="RefSeq" id="WP_184948382.1">
    <property type="nucleotide sequence ID" value="NZ_BAAAWZ010000004.1"/>
</dbReference>
<dbReference type="Proteomes" id="UP000562352">
    <property type="component" value="Unassembled WGS sequence"/>
</dbReference>
<accession>A0A841DC97</accession>
<proteinExistence type="predicted"/>
<evidence type="ECO:0000313" key="1">
    <source>
        <dbReference type="EMBL" id="MBB5967670.1"/>
    </source>
</evidence>
<sequence>MTAIATLATVFRILTVALGLPLAAAAVMAFGDVAGERSFTTHPQGQVEAAALLTVEDLLQLTEKEVIEKHKTKNASKTRA</sequence>